<dbReference type="AlphaFoldDB" id="A0A1K0FIU0"/>
<dbReference type="InterPro" id="IPR000836">
    <property type="entry name" value="PRTase_dom"/>
</dbReference>
<dbReference type="Pfam" id="PF00156">
    <property type="entry name" value="Pribosyltran"/>
    <property type="match status" value="1"/>
</dbReference>
<organism evidence="2 3">
    <name type="scientific">Couchioplanes caeruleus subsp. caeruleus</name>
    <dbReference type="NCBI Taxonomy" id="56427"/>
    <lineage>
        <taxon>Bacteria</taxon>
        <taxon>Bacillati</taxon>
        <taxon>Actinomycetota</taxon>
        <taxon>Actinomycetes</taxon>
        <taxon>Micromonosporales</taxon>
        <taxon>Micromonosporaceae</taxon>
        <taxon>Couchioplanes</taxon>
    </lineage>
</organism>
<dbReference type="EMBL" id="MEIA01000207">
    <property type="protein sequence ID" value="OJF12640.1"/>
    <property type="molecule type" value="Genomic_DNA"/>
</dbReference>
<proteinExistence type="predicted"/>
<name>A0A1K0FIU0_9ACTN</name>
<comment type="caution">
    <text evidence="2">The sequence shown here is derived from an EMBL/GenBank/DDBJ whole genome shotgun (WGS) entry which is preliminary data.</text>
</comment>
<dbReference type="GO" id="GO:0016757">
    <property type="term" value="F:glycosyltransferase activity"/>
    <property type="evidence" value="ECO:0007669"/>
    <property type="project" value="UniProtKB-KW"/>
</dbReference>
<keyword evidence="2" id="KW-0328">Glycosyltransferase</keyword>
<dbReference type="CDD" id="cd06223">
    <property type="entry name" value="PRTases_typeI"/>
    <property type="match status" value="1"/>
</dbReference>
<sequence>MIFANRDEAGRALAEQVAQQLPAAETTVRPLVLALPRGGVPVAVPVAERLGADLDIVIARKIGAPGRPELGVGAIVENGPPVFDETLLRYLGLTEQDLAGTLTAERAELARRTDRYRHTRAAPAVTGRTVVVVDDGLATGITAHATLRWLRPQQPRRLVLAVPVCSPHARGLLARDADTVICLHAPEHFNAVGQWYTDFGQLTDADVDEALGRTTRVTAR</sequence>
<feature type="domain" description="Phosphoribosyltransferase" evidence="1">
    <location>
        <begin position="10"/>
        <end position="189"/>
    </location>
</feature>
<dbReference type="RefSeq" id="WP_071806787.1">
    <property type="nucleotide sequence ID" value="NZ_MEIA01000207.1"/>
</dbReference>
<accession>A0A1K0FIU0</accession>
<gene>
    <name evidence="2" type="ORF">BG844_19610</name>
</gene>
<reference evidence="2 3" key="1">
    <citation type="submission" date="2016-09" db="EMBL/GenBank/DDBJ databases">
        <title>Couchioplanes caeruleus draft genome sequence.</title>
        <authorList>
            <person name="Sheehan J."/>
            <person name="Caffrey P."/>
        </authorList>
    </citation>
    <scope>NUCLEOTIDE SEQUENCE [LARGE SCALE GENOMIC DNA]</scope>
    <source>
        <strain evidence="2 3">DSM 43634</strain>
    </source>
</reference>
<dbReference type="Gene3D" id="3.30.1310.20">
    <property type="entry name" value="PRTase-like"/>
    <property type="match status" value="1"/>
</dbReference>
<evidence type="ECO:0000313" key="3">
    <source>
        <dbReference type="Proteomes" id="UP000182486"/>
    </source>
</evidence>
<evidence type="ECO:0000259" key="1">
    <source>
        <dbReference type="Pfam" id="PF00156"/>
    </source>
</evidence>
<dbReference type="Gene3D" id="3.40.50.2020">
    <property type="match status" value="1"/>
</dbReference>
<dbReference type="Proteomes" id="UP000182486">
    <property type="component" value="Unassembled WGS sequence"/>
</dbReference>
<dbReference type="InterPro" id="IPR029057">
    <property type="entry name" value="PRTase-like"/>
</dbReference>
<protein>
    <submittedName>
        <fullName evidence="2">Phosphoribosyltransferase</fullName>
    </submittedName>
</protein>
<keyword evidence="2" id="KW-0808">Transferase</keyword>
<dbReference type="SUPFAM" id="SSF53271">
    <property type="entry name" value="PRTase-like"/>
    <property type="match status" value="1"/>
</dbReference>
<evidence type="ECO:0000313" key="2">
    <source>
        <dbReference type="EMBL" id="OJF12640.1"/>
    </source>
</evidence>
<keyword evidence="3" id="KW-1185">Reference proteome</keyword>